<dbReference type="PANTHER" id="PTHR43685">
    <property type="entry name" value="GLYCOSYLTRANSFERASE"/>
    <property type="match status" value="1"/>
</dbReference>
<reference evidence="2 3" key="1">
    <citation type="submission" date="2016-10" db="EMBL/GenBank/DDBJ databases">
        <authorList>
            <person name="de Groot N.N."/>
        </authorList>
    </citation>
    <scope>NUCLEOTIDE SEQUENCE [LARGE SCALE GENOMIC DNA]</scope>
    <source>
        <strain evidence="2 3">DSM 44468</strain>
    </source>
</reference>
<organism evidence="2 3">
    <name type="scientific">Amycolatopsis sacchari</name>
    <dbReference type="NCBI Taxonomy" id="115433"/>
    <lineage>
        <taxon>Bacteria</taxon>
        <taxon>Bacillati</taxon>
        <taxon>Actinomycetota</taxon>
        <taxon>Actinomycetes</taxon>
        <taxon>Pseudonocardiales</taxon>
        <taxon>Pseudonocardiaceae</taxon>
        <taxon>Amycolatopsis</taxon>
    </lineage>
</organism>
<accession>A0A1I4AM14</accession>
<dbReference type="PANTHER" id="PTHR43685:SF2">
    <property type="entry name" value="GLYCOSYLTRANSFERASE 2-LIKE DOMAIN-CONTAINING PROTEIN"/>
    <property type="match status" value="1"/>
</dbReference>
<dbReference type="GO" id="GO:0044010">
    <property type="term" value="P:single-species biofilm formation"/>
    <property type="evidence" value="ECO:0007669"/>
    <property type="project" value="TreeGrafter"/>
</dbReference>
<evidence type="ECO:0000313" key="2">
    <source>
        <dbReference type="EMBL" id="SFK56971.1"/>
    </source>
</evidence>
<evidence type="ECO:0000259" key="1">
    <source>
        <dbReference type="Pfam" id="PF00535"/>
    </source>
</evidence>
<dbReference type="SUPFAM" id="SSF53448">
    <property type="entry name" value="Nucleotide-diphospho-sugar transferases"/>
    <property type="match status" value="1"/>
</dbReference>
<dbReference type="STRING" id="115433.SAMN05421835_12467"/>
<name>A0A1I4AM14_9PSEU</name>
<keyword evidence="3" id="KW-1185">Reference proteome</keyword>
<evidence type="ECO:0000313" key="3">
    <source>
        <dbReference type="Proteomes" id="UP000199025"/>
    </source>
</evidence>
<keyword evidence="2" id="KW-0808">Transferase</keyword>
<proteinExistence type="predicted"/>
<dbReference type="Pfam" id="PF00535">
    <property type="entry name" value="Glycos_transf_2"/>
    <property type="match status" value="1"/>
</dbReference>
<dbReference type="InterPro" id="IPR050834">
    <property type="entry name" value="Glycosyltransf_2"/>
</dbReference>
<dbReference type="InterPro" id="IPR029044">
    <property type="entry name" value="Nucleotide-diphossugar_trans"/>
</dbReference>
<sequence>MVKNPEVSVCVPAYQAERYLAGTLRSVLAQSFRNFELVVVDNASTDRTAEILRQFDDPRLRVVRNRAVLPVADNWNRAVAESRAPLVKLLCADDLLHPRCLEWQHAVLTRDPGLALVCGRRTMVNEESRPMSRNRGLRGLLGRHASEDVVRRVVRHGGNPLGEPAAALFRRLDFDAVGGFDGRWKFPMDLALWVRLLERGDFYGMRQSVAAFRISRGSLSDALDDTGYAEQRRLTGEIAGTPEWRVRKRDRLVGAAKAPSARLRRQALFVVARAQGRRTDRDVTATADHPEE</sequence>
<dbReference type="GO" id="GO:0016740">
    <property type="term" value="F:transferase activity"/>
    <property type="evidence" value="ECO:0007669"/>
    <property type="project" value="UniProtKB-KW"/>
</dbReference>
<dbReference type="EMBL" id="FORP01000024">
    <property type="protein sequence ID" value="SFK56971.1"/>
    <property type="molecule type" value="Genomic_DNA"/>
</dbReference>
<dbReference type="AlphaFoldDB" id="A0A1I4AM14"/>
<dbReference type="Gene3D" id="3.90.550.10">
    <property type="entry name" value="Spore Coat Polysaccharide Biosynthesis Protein SpsA, Chain A"/>
    <property type="match status" value="1"/>
</dbReference>
<dbReference type="InterPro" id="IPR001173">
    <property type="entry name" value="Glyco_trans_2-like"/>
</dbReference>
<protein>
    <submittedName>
        <fullName evidence="2">Glycosyltransferase involved in cell wall bisynthesis</fullName>
    </submittedName>
</protein>
<gene>
    <name evidence="2" type="ORF">SAMN05421835_12467</name>
</gene>
<dbReference type="Proteomes" id="UP000199025">
    <property type="component" value="Unassembled WGS sequence"/>
</dbReference>
<feature type="domain" description="Glycosyltransferase 2-like" evidence="1">
    <location>
        <begin position="8"/>
        <end position="172"/>
    </location>
</feature>